<dbReference type="Proteomes" id="UP000823775">
    <property type="component" value="Unassembled WGS sequence"/>
</dbReference>
<gene>
    <name evidence="1" type="ORF">HAX54_004624</name>
</gene>
<dbReference type="EMBL" id="JACEIK010001216">
    <property type="protein sequence ID" value="MCD7467284.1"/>
    <property type="molecule type" value="Genomic_DNA"/>
</dbReference>
<organism evidence="1 2">
    <name type="scientific">Datura stramonium</name>
    <name type="common">Jimsonweed</name>
    <name type="synonym">Common thornapple</name>
    <dbReference type="NCBI Taxonomy" id="4076"/>
    <lineage>
        <taxon>Eukaryota</taxon>
        <taxon>Viridiplantae</taxon>
        <taxon>Streptophyta</taxon>
        <taxon>Embryophyta</taxon>
        <taxon>Tracheophyta</taxon>
        <taxon>Spermatophyta</taxon>
        <taxon>Magnoliopsida</taxon>
        <taxon>eudicotyledons</taxon>
        <taxon>Gunneridae</taxon>
        <taxon>Pentapetalae</taxon>
        <taxon>asterids</taxon>
        <taxon>lamiids</taxon>
        <taxon>Solanales</taxon>
        <taxon>Solanaceae</taxon>
        <taxon>Solanoideae</taxon>
        <taxon>Datureae</taxon>
        <taxon>Datura</taxon>
    </lineage>
</organism>
<comment type="caution">
    <text evidence="1">The sequence shown here is derived from an EMBL/GenBank/DDBJ whole genome shotgun (WGS) entry which is preliminary data.</text>
</comment>
<sequence length="217" mass="24391">MSRPLFQPLDKMLQVEEFGDLTTKDKHAPAFKWPKLTLGFNDPLPTVILGDVVASVMAERMSLHLQVAIKKAMKPVVDKLGSLYSRVDVLEVEVASIKEELNRWKEMTPPIDVDLNIPTEGPSPPNDWCIGYSPPKGVAARVVQVDDPPHNEVPRTMSRTMDDGRHDDPYRVALISSYHEARTLPDRWVMTSPNEPLVFPPDPLMSSTVDIASWHFS</sequence>
<evidence type="ECO:0000313" key="1">
    <source>
        <dbReference type="EMBL" id="MCD7467284.1"/>
    </source>
</evidence>
<keyword evidence="2" id="KW-1185">Reference proteome</keyword>
<protein>
    <submittedName>
        <fullName evidence="1">Uncharacterized protein</fullName>
    </submittedName>
</protein>
<name>A0ABS8T8I4_DATST</name>
<reference evidence="1 2" key="1">
    <citation type="journal article" date="2021" name="BMC Genomics">
        <title>Datura genome reveals duplications of psychoactive alkaloid biosynthetic genes and high mutation rate following tissue culture.</title>
        <authorList>
            <person name="Rajewski A."/>
            <person name="Carter-House D."/>
            <person name="Stajich J."/>
            <person name="Litt A."/>
        </authorList>
    </citation>
    <scope>NUCLEOTIDE SEQUENCE [LARGE SCALE GENOMIC DNA]</scope>
    <source>
        <strain evidence="1">AR-01</strain>
    </source>
</reference>
<evidence type="ECO:0000313" key="2">
    <source>
        <dbReference type="Proteomes" id="UP000823775"/>
    </source>
</evidence>
<proteinExistence type="predicted"/>
<accession>A0ABS8T8I4</accession>